<evidence type="ECO:0000313" key="1">
    <source>
        <dbReference type="EMBL" id="ACS55871.1"/>
    </source>
</evidence>
<reference evidence="1 2" key="1">
    <citation type="journal article" date="2010" name="Stand. Genomic Sci.">
        <title>Complete genome sequence of Rhizobium leguminosarum bv. trifolii strain WSM1325, an effective microsymbiont of annual Mediterranean clovers.</title>
        <authorList>
            <person name="Reeve W."/>
            <person name="O'Hara G."/>
            <person name="Chain P."/>
            <person name="Ardley J."/>
            <person name="Brau L."/>
            <person name="Nandesena K."/>
            <person name="Tiwari R."/>
            <person name="Copeland A."/>
            <person name="Nolan M."/>
            <person name="Han C."/>
            <person name="Brettin T."/>
            <person name="Land M."/>
            <person name="Ovchinikova G."/>
            <person name="Ivanova N."/>
            <person name="Mavromatis K."/>
            <person name="Markowitz V."/>
            <person name="Kyrpides N."/>
            <person name="Melino V."/>
            <person name="Denton M."/>
            <person name="Yates R."/>
            <person name="Howieson J."/>
        </authorList>
    </citation>
    <scope>NUCLEOTIDE SEQUENCE [LARGE SCALE GENOMIC DNA]</scope>
    <source>
        <strain evidence="1 2">WSM1325</strain>
    </source>
</reference>
<dbReference type="EMBL" id="CP001622">
    <property type="protein sequence ID" value="ACS55871.1"/>
    <property type="molecule type" value="Genomic_DNA"/>
</dbReference>
<dbReference type="KEGG" id="rlg:Rleg_1583"/>
<gene>
    <name evidence="1" type="ordered locus">Rleg_1583</name>
</gene>
<accession>C6AVR0</accession>
<sequence length="197" mass="22130">MIEKKFIELQNSRVVEIHIEGGRWKYMIAGGEEIGEWDATLIPPDAAQGWIVRGRTPNHETGDPWVDDLGEGQGLDYDAATALAMGFMVSPTDKFGFFEGKPFSYLGDLDEGTMSAEALPQSNAKREMYLATREGGGWTATCCTSYWDEDHRYFMMKPFEIVLGSKATWEREDAMRRGLHWLVHASFIGLLDGPRLG</sequence>
<dbReference type="AlphaFoldDB" id="C6AVR0"/>
<dbReference type="HOGENOM" id="CLU_1383176_0_0_5"/>
<proteinExistence type="predicted"/>
<name>C6AVR0_RHILS</name>
<organism evidence="1 2">
    <name type="scientific">Rhizobium leguminosarum bv. trifolii (strain WSM1325)</name>
    <dbReference type="NCBI Taxonomy" id="395491"/>
    <lineage>
        <taxon>Bacteria</taxon>
        <taxon>Pseudomonadati</taxon>
        <taxon>Pseudomonadota</taxon>
        <taxon>Alphaproteobacteria</taxon>
        <taxon>Hyphomicrobiales</taxon>
        <taxon>Rhizobiaceae</taxon>
        <taxon>Rhizobium/Agrobacterium group</taxon>
        <taxon>Rhizobium</taxon>
    </lineage>
</organism>
<evidence type="ECO:0000313" key="2">
    <source>
        <dbReference type="Proteomes" id="UP000002256"/>
    </source>
</evidence>
<dbReference type="Proteomes" id="UP000002256">
    <property type="component" value="Chromosome"/>
</dbReference>
<protein>
    <submittedName>
        <fullName evidence="1">Uncharacterized protein</fullName>
    </submittedName>
</protein>